<dbReference type="InterPro" id="IPR038476">
    <property type="entry name" value="UvrC_RNase_H_dom_sf"/>
</dbReference>
<dbReference type="SMART" id="SM00465">
    <property type="entry name" value="GIYc"/>
    <property type="match status" value="1"/>
</dbReference>
<dbReference type="SUPFAM" id="SSF46600">
    <property type="entry name" value="C-terminal UvrC-binding domain of UvrB"/>
    <property type="match status" value="1"/>
</dbReference>
<keyword evidence="1 7" id="KW-0963">Cytoplasm</keyword>
<dbReference type="GO" id="GO:0005737">
    <property type="term" value="C:cytoplasm"/>
    <property type="evidence" value="ECO:0007669"/>
    <property type="project" value="UniProtKB-SubCell"/>
</dbReference>
<keyword evidence="2 7" id="KW-0227">DNA damage</keyword>
<dbReference type="InterPro" id="IPR050066">
    <property type="entry name" value="UvrABC_protein_C"/>
</dbReference>
<feature type="domain" description="UvrC family homology region profile" evidence="9">
    <location>
        <begin position="264"/>
        <end position="484"/>
    </location>
</feature>
<dbReference type="PANTHER" id="PTHR30562">
    <property type="entry name" value="UVRC/OXIDOREDUCTASE"/>
    <property type="match status" value="1"/>
</dbReference>
<dbReference type="CDD" id="cd10434">
    <property type="entry name" value="GIY-YIG_UvrC_Cho"/>
    <property type="match status" value="1"/>
</dbReference>
<dbReference type="GO" id="GO:0009432">
    <property type="term" value="P:SOS response"/>
    <property type="evidence" value="ECO:0007669"/>
    <property type="project" value="UniProtKB-UniRule"/>
</dbReference>
<dbReference type="RefSeq" id="WP_027290581.1">
    <property type="nucleotide sequence ID" value="NZ_UGVL01000001.1"/>
</dbReference>
<accession>A0A379MP83</accession>
<evidence type="ECO:0000256" key="1">
    <source>
        <dbReference type="ARBA" id="ARBA00022490"/>
    </source>
</evidence>
<dbReference type="Gene3D" id="3.30.420.340">
    <property type="entry name" value="UvrC, RNAse H endonuclease domain"/>
    <property type="match status" value="1"/>
</dbReference>
<gene>
    <name evidence="7 10" type="primary">uvrC</name>
    <name evidence="10" type="ORF">NCTC11190_00635</name>
</gene>
<keyword evidence="5 7" id="KW-0234">DNA repair</keyword>
<dbReference type="GO" id="GO:0009380">
    <property type="term" value="C:excinuclease repair complex"/>
    <property type="evidence" value="ECO:0007669"/>
    <property type="project" value="InterPro"/>
</dbReference>
<evidence type="ECO:0000259" key="9">
    <source>
        <dbReference type="PROSITE" id="PS50165"/>
    </source>
</evidence>
<reference evidence="10 11" key="1">
    <citation type="submission" date="2018-06" db="EMBL/GenBank/DDBJ databases">
        <authorList>
            <consortium name="Pathogen Informatics"/>
            <person name="Doyle S."/>
        </authorList>
    </citation>
    <scope>NUCLEOTIDE SEQUENCE [LARGE SCALE GENOMIC DNA]</scope>
    <source>
        <strain evidence="10 11">NCTC11190</strain>
    </source>
</reference>
<dbReference type="Pfam" id="PF01541">
    <property type="entry name" value="GIY-YIG"/>
    <property type="match status" value="1"/>
</dbReference>
<dbReference type="PROSITE" id="PS50164">
    <property type="entry name" value="GIY_YIG"/>
    <property type="match status" value="1"/>
</dbReference>
<dbReference type="Pfam" id="PF08459">
    <property type="entry name" value="UvrC_RNaseH_dom"/>
    <property type="match status" value="1"/>
</dbReference>
<dbReference type="SUPFAM" id="SSF47781">
    <property type="entry name" value="RuvA domain 2-like"/>
    <property type="match status" value="1"/>
</dbReference>
<dbReference type="PROSITE" id="PS50165">
    <property type="entry name" value="UVRC"/>
    <property type="match status" value="1"/>
</dbReference>
<dbReference type="InterPro" id="IPR035901">
    <property type="entry name" value="GIY-YIG_endonuc_sf"/>
</dbReference>
<dbReference type="InterPro" id="IPR001162">
    <property type="entry name" value="UvrC_RNase_H_dom"/>
</dbReference>
<dbReference type="AlphaFoldDB" id="A0A379MP83"/>
<comment type="function">
    <text evidence="7">The UvrABC repair system catalyzes the recognition and processing of DNA lesions. UvrC both incises the 5' and 3' sides of the lesion. The N-terminal half is responsible for the 3' incision and the C-terminal half is responsible for the 5' incision.</text>
</comment>
<dbReference type="HAMAP" id="MF_00203">
    <property type="entry name" value="UvrC"/>
    <property type="match status" value="1"/>
</dbReference>
<keyword evidence="11" id="KW-1185">Reference proteome</keyword>
<dbReference type="GO" id="GO:0006289">
    <property type="term" value="P:nucleotide-excision repair"/>
    <property type="evidence" value="ECO:0007669"/>
    <property type="project" value="UniProtKB-UniRule"/>
</dbReference>
<protein>
    <recommendedName>
        <fullName evidence="7">UvrABC system protein C</fullName>
        <shortName evidence="7">Protein UvrC</shortName>
    </recommendedName>
    <alternativeName>
        <fullName evidence="7">Excinuclease ABC subunit C</fullName>
    </alternativeName>
</protein>
<name>A0A379MP83_9BACT</name>
<dbReference type="InterPro" id="IPR010994">
    <property type="entry name" value="RuvA_2-like"/>
</dbReference>
<dbReference type="Gene3D" id="3.40.1440.10">
    <property type="entry name" value="GIY-YIG endonuclease"/>
    <property type="match status" value="1"/>
</dbReference>
<dbReference type="Proteomes" id="UP000255233">
    <property type="component" value="Unassembled WGS sequence"/>
</dbReference>
<dbReference type="InterPro" id="IPR004791">
    <property type="entry name" value="UvrC"/>
</dbReference>
<comment type="subunit">
    <text evidence="7">Interacts with UvrB in an incision complex.</text>
</comment>
<dbReference type="InterPro" id="IPR047296">
    <property type="entry name" value="GIY-YIG_UvrC_Cho"/>
</dbReference>
<keyword evidence="3 7" id="KW-0228">DNA excision</keyword>
<evidence type="ECO:0000259" key="8">
    <source>
        <dbReference type="PROSITE" id="PS50164"/>
    </source>
</evidence>
<evidence type="ECO:0000256" key="2">
    <source>
        <dbReference type="ARBA" id="ARBA00022763"/>
    </source>
</evidence>
<proteinExistence type="inferred from homology"/>
<sequence length="618" mass="70027">MDSDENIRQSVREKVALLPDSPGVYQFLNAEGIVIYVGKAKNLKRRVSSYFVSRADHTRKVQVMVRQIADLRHIVVGSEADALLLENNLIKELQPRYNILLKDSKSYPWIVVKNEPFPRIFSTRKFVRDGSAYFGPYSSVTMQRAVLELIRGLYPLRTCKLNLSPQAVSRGTYSVCLEYHIGNCKGPCVGYQSEEDYAGSIAGAKNILRGDLRPAEEYFTAEMKRLAEGLHFEQAARVKDKLEMLSSYSSRSVIVSATLTNLEVVYVLNDEGASFCNHMRIVHGAVVHSFTFEMRGRLDESPDELLAFALGQVFSQAREEGIPLPREVIVPMMPDAELFPTVNFTVPQRGDKLELLRLAEKNCKLARLEKFKQIEKTDPDRHTDRIMAKMQKDLNLPVEPRYIECFDNSNIQGTNPVASCVVFRDGRPSKKDYRHFNIKTVVGANDFASMEEVLTRRYGRLIEEGQPLPDLIVIDGGKGQLSFAFAALEKLGLRGKVSVVGLAKRMEEVYYPGDPFPHYLDKTGESLRILMHIRDEAHRFGITFHRQKRSINFLKSELENVPGLGRTSIERLLKKYRTLSRMARTPEAELAELIGAGRARILLDYLGNRSSGDKRPES</sequence>
<dbReference type="NCBIfam" id="TIGR00194">
    <property type="entry name" value="uvrC"/>
    <property type="match status" value="1"/>
</dbReference>
<evidence type="ECO:0000313" key="11">
    <source>
        <dbReference type="Proteomes" id="UP000255233"/>
    </source>
</evidence>
<evidence type="ECO:0000256" key="3">
    <source>
        <dbReference type="ARBA" id="ARBA00022769"/>
    </source>
</evidence>
<feature type="domain" description="GIY-YIG" evidence="8">
    <location>
        <begin position="20"/>
        <end position="99"/>
    </location>
</feature>
<evidence type="ECO:0000256" key="7">
    <source>
        <dbReference type="HAMAP-Rule" id="MF_00203"/>
    </source>
</evidence>
<keyword evidence="4 7" id="KW-0267">Excision nuclease</keyword>
<dbReference type="OrthoDB" id="9804933at2"/>
<dbReference type="InterPro" id="IPR036876">
    <property type="entry name" value="UVR_dom_sf"/>
</dbReference>
<evidence type="ECO:0000256" key="4">
    <source>
        <dbReference type="ARBA" id="ARBA00022881"/>
    </source>
</evidence>
<dbReference type="PANTHER" id="PTHR30562:SF1">
    <property type="entry name" value="UVRABC SYSTEM PROTEIN C"/>
    <property type="match status" value="1"/>
</dbReference>
<dbReference type="STRING" id="880526.GCA_000427365_00811"/>
<evidence type="ECO:0000256" key="6">
    <source>
        <dbReference type="ARBA" id="ARBA00023236"/>
    </source>
</evidence>
<evidence type="ECO:0000313" key="10">
    <source>
        <dbReference type="EMBL" id="SUE33428.1"/>
    </source>
</evidence>
<dbReference type="SUPFAM" id="SSF82771">
    <property type="entry name" value="GIY-YIG endonuclease"/>
    <property type="match status" value="1"/>
</dbReference>
<comment type="similarity">
    <text evidence="7">Belongs to the UvrC family.</text>
</comment>
<keyword evidence="6 7" id="KW-0742">SOS response</keyword>
<dbReference type="GO" id="GO:0003677">
    <property type="term" value="F:DNA binding"/>
    <property type="evidence" value="ECO:0007669"/>
    <property type="project" value="UniProtKB-UniRule"/>
</dbReference>
<dbReference type="GO" id="GO:0009381">
    <property type="term" value="F:excinuclease ABC activity"/>
    <property type="evidence" value="ECO:0007669"/>
    <property type="project" value="UniProtKB-UniRule"/>
</dbReference>
<dbReference type="Pfam" id="PF22920">
    <property type="entry name" value="UvrC_RNaseH"/>
    <property type="match status" value="1"/>
</dbReference>
<dbReference type="EMBL" id="UGVL01000001">
    <property type="protein sequence ID" value="SUE33428.1"/>
    <property type="molecule type" value="Genomic_DNA"/>
</dbReference>
<dbReference type="Gene3D" id="1.10.150.20">
    <property type="entry name" value="5' to 3' exonuclease, C-terminal subdomain"/>
    <property type="match status" value="1"/>
</dbReference>
<evidence type="ECO:0000256" key="5">
    <source>
        <dbReference type="ARBA" id="ARBA00023204"/>
    </source>
</evidence>
<dbReference type="InterPro" id="IPR000305">
    <property type="entry name" value="GIY-YIG_endonuc"/>
</dbReference>
<dbReference type="FunFam" id="3.40.1440.10:FF:000001">
    <property type="entry name" value="UvrABC system protein C"/>
    <property type="match status" value="1"/>
</dbReference>
<organism evidence="10 11">
    <name type="scientific">Rikenella microfusus</name>
    <dbReference type="NCBI Taxonomy" id="28139"/>
    <lineage>
        <taxon>Bacteria</taxon>
        <taxon>Pseudomonadati</taxon>
        <taxon>Bacteroidota</taxon>
        <taxon>Bacteroidia</taxon>
        <taxon>Bacteroidales</taxon>
        <taxon>Rikenellaceae</taxon>
        <taxon>Rikenella</taxon>
    </lineage>
</organism>
<comment type="subcellular location">
    <subcellularLocation>
        <location evidence="7">Cytoplasm</location>
    </subcellularLocation>
</comment>